<sequence length="165" mass="18430">MSPEEQVFEIGDLRSDAVDHQREKTHHAKVAAGQLELGRPLSTRQNANAAIRRQNGKELARASHRAHKALKHDILSELPSDSSTNTSDDEETAPPAHDIGVTYSYDAPRGPRRDSHILEMALAKAVERYEGREFERLVREEYEVVSEDGSGSETGKVVEEDFELV</sequence>
<proteinExistence type="predicted"/>
<name>A0A9P8L4V0_9PEZI</name>
<evidence type="ECO:0000256" key="1">
    <source>
        <dbReference type="SAM" id="MobiDB-lite"/>
    </source>
</evidence>
<feature type="region of interest" description="Disordered" evidence="1">
    <location>
        <begin position="1"/>
        <end position="112"/>
    </location>
</feature>
<protein>
    <submittedName>
        <fullName evidence="2">Uncharacterized protein</fullName>
    </submittedName>
</protein>
<dbReference type="EMBL" id="JAGHQL010000028">
    <property type="protein sequence ID" value="KAH0543707.1"/>
    <property type="molecule type" value="Genomic_DNA"/>
</dbReference>
<dbReference type="Proteomes" id="UP000698800">
    <property type="component" value="Unassembled WGS sequence"/>
</dbReference>
<evidence type="ECO:0000313" key="3">
    <source>
        <dbReference type="Proteomes" id="UP000698800"/>
    </source>
</evidence>
<feature type="region of interest" description="Disordered" evidence="1">
    <location>
        <begin position="143"/>
        <end position="165"/>
    </location>
</feature>
<accession>A0A9P8L4V0</accession>
<keyword evidence="3" id="KW-1185">Reference proteome</keyword>
<reference evidence="2" key="1">
    <citation type="submission" date="2021-03" db="EMBL/GenBank/DDBJ databases">
        <title>Comparative genomics and phylogenomic investigation of the class Geoglossomycetes provide insights into ecological specialization and systematics.</title>
        <authorList>
            <person name="Melie T."/>
            <person name="Pirro S."/>
            <person name="Miller A.N."/>
            <person name="Quandt A."/>
        </authorList>
    </citation>
    <scope>NUCLEOTIDE SEQUENCE</scope>
    <source>
        <strain evidence="2">GBOQ0MN5Z8</strain>
    </source>
</reference>
<comment type="caution">
    <text evidence="2">The sequence shown here is derived from an EMBL/GenBank/DDBJ whole genome shotgun (WGS) entry which is preliminary data.</text>
</comment>
<organism evidence="2 3">
    <name type="scientific">Glutinoglossum americanum</name>
    <dbReference type="NCBI Taxonomy" id="1670608"/>
    <lineage>
        <taxon>Eukaryota</taxon>
        <taxon>Fungi</taxon>
        <taxon>Dikarya</taxon>
        <taxon>Ascomycota</taxon>
        <taxon>Pezizomycotina</taxon>
        <taxon>Geoglossomycetes</taxon>
        <taxon>Geoglossales</taxon>
        <taxon>Geoglossaceae</taxon>
        <taxon>Glutinoglossum</taxon>
    </lineage>
</organism>
<dbReference type="AlphaFoldDB" id="A0A9P8L4V0"/>
<gene>
    <name evidence="2" type="ORF">FGG08_002023</name>
</gene>
<feature type="compositionally biased region" description="Basic and acidic residues" evidence="1">
    <location>
        <begin position="11"/>
        <end position="22"/>
    </location>
</feature>
<dbReference type="OrthoDB" id="5153521at2759"/>
<evidence type="ECO:0000313" key="2">
    <source>
        <dbReference type="EMBL" id="KAH0543707.1"/>
    </source>
</evidence>